<name>A0A4P9YLB6_ROZAC</name>
<accession>A0A4P9YLB6</accession>
<protein>
    <recommendedName>
        <fullName evidence="3">SET domain-containing protein</fullName>
    </recommendedName>
</protein>
<sequence length="205" mass="24084">MDIFKTYFELKEGRSCMLKVPVFAYFLRVINVAGLYDDSQNVLKECTLKDFDEAVVKSFYKNRIQQKMKTDLRKFHDYFLSTNRVVTLTKIQGRWGVVSLVKVAQNEICMPLWTRHLFDSSLFKTLPPHVVKKHPKRGDLFFMFDGPGVFVNHNSAPLNNCTWREEKGPYKKQRIIRNIVQLDKMTELRVSYEGELYVQEDDADA</sequence>
<organism evidence="1 2">
    <name type="scientific">Rozella allomycis (strain CSF55)</name>
    <dbReference type="NCBI Taxonomy" id="988480"/>
    <lineage>
        <taxon>Eukaryota</taxon>
        <taxon>Fungi</taxon>
        <taxon>Fungi incertae sedis</taxon>
        <taxon>Cryptomycota</taxon>
        <taxon>Cryptomycota incertae sedis</taxon>
        <taxon>Rozella</taxon>
    </lineage>
</organism>
<gene>
    <name evidence="1" type="ORF">ROZALSC1DRAFT_28086</name>
</gene>
<proteinExistence type="predicted"/>
<dbReference type="AlphaFoldDB" id="A0A4P9YLB6"/>
<reference evidence="2" key="1">
    <citation type="journal article" date="2018" name="Nat. Microbiol.">
        <title>Leveraging single-cell genomics to expand the fungal tree of life.</title>
        <authorList>
            <person name="Ahrendt S.R."/>
            <person name="Quandt C.A."/>
            <person name="Ciobanu D."/>
            <person name="Clum A."/>
            <person name="Salamov A."/>
            <person name="Andreopoulos B."/>
            <person name="Cheng J.F."/>
            <person name="Woyke T."/>
            <person name="Pelin A."/>
            <person name="Henrissat B."/>
            <person name="Reynolds N.K."/>
            <person name="Benny G.L."/>
            <person name="Smith M.E."/>
            <person name="James T.Y."/>
            <person name="Grigoriev I.V."/>
        </authorList>
    </citation>
    <scope>NUCLEOTIDE SEQUENCE [LARGE SCALE GENOMIC DNA]</scope>
    <source>
        <strain evidence="2">CSF55</strain>
    </source>
</reference>
<evidence type="ECO:0008006" key="3">
    <source>
        <dbReference type="Google" id="ProtNLM"/>
    </source>
</evidence>
<dbReference type="EMBL" id="ML005066">
    <property type="protein sequence ID" value="RKP20417.1"/>
    <property type="molecule type" value="Genomic_DNA"/>
</dbReference>
<evidence type="ECO:0000313" key="2">
    <source>
        <dbReference type="Proteomes" id="UP000281549"/>
    </source>
</evidence>
<dbReference type="Proteomes" id="UP000281549">
    <property type="component" value="Unassembled WGS sequence"/>
</dbReference>
<evidence type="ECO:0000313" key="1">
    <source>
        <dbReference type="EMBL" id="RKP20417.1"/>
    </source>
</evidence>